<dbReference type="RefSeq" id="WP_184513602.1">
    <property type="nucleotide sequence ID" value="NZ_JACIJD010000002.1"/>
</dbReference>
<name>A0A840Y138_9PROT</name>
<reference evidence="2 3" key="1">
    <citation type="submission" date="2020-08" db="EMBL/GenBank/DDBJ databases">
        <title>Genomic Encyclopedia of Type Strains, Phase IV (KMG-IV): sequencing the most valuable type-strain genomes for metagenomic binning, comparative biology and taxonomic classification.</title>
        <authorList>
            <person name="Goeker M."/>
        </authorList>
    </citation>
    <scope>NUCLEOTIDE SEQUENCE [LARGE SCALE GENOMIC DNA]</scope>
    <source>
        <strain evidence="2 3">DSM 25622</strain>
    </source>
</reference>
<keyword evidence="2" id="KW-0808">Transferase</keyword>
<gene>
    <name evidence="2" type="ORF">FHS87_000544</name>
</gene>
<keyword evidence="2" id="KW-0489">Methyltransferase</keyword>
<evidence type="ECO:0000313" key="2">
    <source>
        <dbReference type="EMBL" id="MBB5692529.1"/>
    </source>
</evidence>
<dbReference type="Gene3D" id="3.40.50.150">
    <property type="entry name" value="Vaccinia Virus protein VP39"/>
    <property type="match status" value="1"/>
</dbReference>
<dbReference type="AlphaFoldDB" id="A0A840Y138"/>
<dbReference type="GO" id="GO:0032259">
    <property type="term" value="P:methylation"/>
    <property type="evidence" value="ECO:0007669"/>
    <property type="project" value="UniProtKB-KW"/>
</dbReference>
<evidence type="ECO:0000256" key="1">
    <source>
        <dbReference type="SAM" id="MobiDB-lite"/>
    </source>
</evidence>
<dbReference type="InterPro" id="IPR029063">
    <property type="entry name" value="SAM-dependent_MTases_sf"/>
</dbReference>
<keyword evidence="3" id="KW-1185">Reference proteome</keyword>
<evidence type="ECO:0000313" key="3">
    <source>
        <dbReference type="Proteomes" id="UP000580654"/>
    </source>
</evidence>
<dbReference type="SUPFAM" id="SSF53335">
    <property type="entry name" value="S-adenosyl-L-methionine-dependent methyltransferases"/>
    <property type="match status" value="1"/>
</dbReference>
<dbReference type="EMBL" id="JACIJD010000002">
    <property type="protein sequence ID" value="MBB5692529.1"/>
    <property type="molecule type" value="Genomic_DNA"/>
</dbReference>
<organism evidence="2 3">
    <name type="scientific">Muricoccus pecuniae</name>
    <dbReference type="NCBI Taxonomy" id="693023"/>
    <lineage>
        <taxon>Bacteria</taxon>
        <taxon>Pseudomonadati</taxon>
        <taxon>Pseudomonadota</taxon>
        <taxon>Alphaproteobacteria</taxon>
        <taxon>Acetobacterales</taxon>
        <taxon>Roseomonadaceae</taxon>
        <taxon>Muricoccus</taxon>
    </lineage>
</organism>
<protein>
    <submittedName>
        <fullName evidence="2">2-polyprenyl-3-methyl-5-hydroxy-6-metoxy-1, 4-benzoquinol methylase</fullName>
    </submittedName>
</protein>
<proteinExistence type="predicted"/>
<dbReference type="Proteomes" id="UP000580654">
    <property type="component" value="Unassembled WGS sequence"/>
</dbReference>
<feature type="region of interest" description="Disordered" evidence="1">
    <location>
        <begin position="1"/>
        <end position="20"/>
    </location>
</feature>
<accession>A0A840Y138</accession>
<dbReference type="GO" id="GO:0008168">
    <property type="term" value="F:methyltransferase activity"/>
    <property type="evidence" value="ECO:0007669"/>
    <property type="project" value="UniProtKB-KW"/>
</dbReference>
<comment type="caution">
    <text evidence="2">The sequence shown here is derived from an EMBL/GenBank/DDBJ whole genome shotgun (WGS) entry which is preliminary data.</text>
</comment>
<sequence length="351" mass="38768">MQERSLLTRARSALGGREREATLPPEAVTWAFRLLLGRDPDAAEMERHRRHASSEALRSALAPAEYAAPLWLLAPSASPRIPWRFEPPRLGQPVSQLCTAAQFDEPEYAAWCETIGEAPRPHRKQWEFCWILSVLRAADAIRPGARALGFGVGTEPLPAMLAANGVEVVATDAPAELSHAQGWQSTNQHAADLMQLHRPALLDEEAFRARVSFRPVDMNAIPGDLRGFDACWSSCCFEHLGGIAQGLDFVENSLETLRPGGVAVHTTEFNLRSNEETLETPGLCYFRRRDIEGLLDRLAARGHRVWPLNLHPGDAPLDAHIDLPPYSLPHLKLENMGEISTSIGLVVQRGD</sequence>